<dbReference type="PANTHER" id="PTHR10846:SF8">
    <property type="entry name" value="INNER MEMBRANE PROTEIN YRBG"/>
    <property type="match status" value="1"/>
</dbReference>
<dbReference type="InterPro" id="IPR004837">
    <property type="entry name" value="NaCa_Exmemb"/>
</dbReference>
<feature type="transmembrane region" description="Helical" evidence="5">
    <location>
        <begin position="165"/>
        <end position="186"/>
    </location>
</feature>
<dbReference type="EMBL" id="CP036278">
    <property type="protein sequence ID" value="QDU57260.1"/>
    <property type="molecule type" value="Genomic_DNA"/>
</dbReference>
<feature type="transmembrane region" description="Helical" evidence="5">
    <location>
        <begin position="127"/>
        <end position="145"/>
    </location>
</feature>
<feature type="domain" description="Sodium/calcium exchanger membrane region" evidence="6">
    <location>
        <begin position="3"/>
        <end position="142"/>
    </location>
</feature>
<accession>A0A518ARB7</accession>
<dbReference type="KEGG" id="amuc:Pan181_34750"/>
<feature type="transmembrane region" description="Helical" evidence="5">
    <location>
        <begin position="298"/>
        <end position="319"/>
    </location>
</feature>
<dbReference type="PANTHER" id="PTHR10846">
    <property type="entry name" value="SODIUM/POTASSIUM/CALCIUM EXCHANGER"/>
    <property type="match status" value="1"/>
</dbReference>
<feature type="transmembrane region" description="Helical" evidence="5">
    <location>
        <begin position="270"/>
        <end position="291"/>
    </location>
</feature>
<feature type="domain" description="Sodium/calcium exchanger membrane region" evidence="6">
    <location>
        <begin position="166"/>
        <end position="310"/>
    </location>
</feature>
<dbReference type="Pfam" id="PF01699">
    <property type="entry name" value="Na_Ca_ex"/>
    <property type="match status" value="2"/>
</dbReference>
<keyword evidence="4 5" id="KW-0472">Membrane</keyword>
<dbReference type="AlphaFoldDB" id="A0A518ARB7"/>
<feature type="transmembrane region" description="Helical" evidence="5">
    <location>
        <begin position="101"/>
        <end position="121"/>
    </location>
</feature>
<reference evidence="7 8" key="1">
    <citation type="submission" date="2019-02" db="EMBL/GenBank/DDBJ databases">
        <title>Deep-cultivation of Planctomycetes and their phenomic and genomic characterization uncovers novel biology.</title>
        <authorList>
            <person name="Wiegand S."/>
            <person name="Jogler M."/>
            <person name="Boedeker C."/>
            <person name="Pinto D."/>
            <person name="Vollmers J."/>
            <person name="Rivas-Marin E."/>
            <person name="Kohn T."/>
            <person name="Peeters S.H."/>
            <person name="Heuer A."/>
            <person name="Rast P."/>
            <person name="Oberbeckmann S."/>
            <person name="Bunk B."/>
            <person name="Jeske O."/>
            <person name="Meyerdierks A."/>
            <person name="Storesund J.E."/>
            <person name="Kallscheuer N."/>
            <person name="Luecker S."/>
            <person name="Lage O.M."/>
            <person name="Pohl T."/>
            <person name="Merkel B.J."/>
            <person name="Hornburger P."/>
            <person name="Mueller R.-W."/>
            <person name="Bruemmer F."/>
            <person name="Labrenz M."/>
            <person name="Spormann A.M."/>
            <person name="Op den Camp H."/>
            <person name="Overmann J."/>
            <person name="Amann R."/>
            <person name="Jetten M.S.M."/>
            <person name="Mascher T."/>
            <person name="Medema M.H."/>
            <person name="Devos D.P."/>
            <person name="Kaster A.-K."/>
            <person name="Ovreas L."/>
            <person name="Rohde M."/>
            <person name="Galperin M.Y."/>
            <person name="Jogler C."/>
        </authorList>
    </citation>
    <scope>NUCLEOTIDE SEQUENCE [LARGE SCALE GENOMIC DNA]</scope>
    <source>
        <strain evidence="7 8">Pan181</strain>
    </source>
</reference>
<organism evidence="7 8">
    <name type="scientific">Aeoliella mucimassa</name>
    <dbReference type="NCBI Taxonomy" id="2527972"/>
    <lineage>
        <taxon>Bacteria</taxon>
        <taxon>Pseudomonadati</taxon>
        <taxon>Planctomycetota</taxon>
        <taxon>Planctomycetia</taxon>
        <taxon>Pirellulales</taxon>
        <taxon>Lacipirellulaceae</taxon>
        <taxon>Aeoliella</taxon>
    </lineage>
</organism>
<evidence type="ECO:0000259" key="6">
    <source>
        <dbReference type="Pfam" id="PF01699"/>
    </source>
</evidence>
<dbReference type="RefSeq" id="WP_145248311.1">
    <property type="nucleotide sequence ID" value="NZ_CP036278.1"/>
</dbReference>
<dbReference type="NCBIfam" id="TIGR00367">
    <property type="entry name" value="calcium/sodium antiporter"/>
    <property type="match status" value="1"/>
</dbReference>
<gene>
    <name evidence="7" type="primary">yrbG_2</name>
    <name evidence="7" type="ORF">Pan181_34750</name>
</gene>
<feature type="transmembrane region" description="Helical" evidence="5">
    <location>
        <begin position="325"/>
        <end position="346"/>
    </location>
</feature>
<evidence type="ECO:0000256" key="1">
    <source>
        <dbReference type="ARBA" id="ARBA00004141"/>
    </source>
</evidence>
<evidence type="ECO:0000256" key="2">
    <source>
        <dbReference type="ARBA" id="ARBA00022692"/>
    </source>
</evidence>
<evidence type="ECO:0000313" key="8">
    <source>
        <dbReference type="Proteomes" id="UP000315750"/>
    </source>
</evidence>
<dbReference type="GO" id="GO:0006874">
    <property type="term" value="P:intracellular calcium ion homeostasis"/>
    <property type="evidence" value="ECO:0007669"/>
    <property type="project" value="TreeGrafter"/>
</dbReference>
<feature type="transmembrane region" description="Helical" evidence="5">
    <location>
        <begin position="76"/>
        <end position="94"/>
    </location>
</feature>
<evidence type="ECO:0000313" key="7">
    <source>
        <dbReference type="EMBL" id="QDU57260.1"/>
    </source>
</evidence>
<keyword evidence="3 5" id="KW-1133">Transmembrane helix</keyword>
<dbReference type="Proteomes" id="UP000315750">
    <property type="component" value="Chromosome"/>
</dbReference>
<proteinExistence type="predicted"/>
<keyword evidence="2 5" id="KW-0812">Transmembrane</keyword>
<evidence type="ECO:0000256" key="4">
    <source>
        <dbReference type="ARBA" id="ARBA00023136"/>
    </source>
</evidence>
<comment type="subcellular location">
    <subcellularLocation>
        <location evidence="1">Membrane</location>
        <topology evidence="1">Multi-pass membrane protein</topology>
    </subcellularLocation>
</comment>
<evidence type="ECO:0000256" key="5">
    <source>
        <dbReference type="SAM" id="Phobius"/>
    </source>
</evidence>
<evidence type="ECO:0000256" key="3">
    <source>
        <dbReference type="ARBA" id="ARBA00022989"/>
    </source>
</evidence>
<dbReference type="InterPro" id="IPR044880">
    <property type="entry name" value="NCX_ion-bd_dom_sf"/>
</dbReference>
<dbReference type="GO" id="GO:0005262">
    <property type="term" value="F:calcium channel activity"/>
    <property type="evidence" value="ECO:0007669"/>
    <property type="project" value="TreeGrafter"/>
</dbReference>
<name>A0A518ARB7_9BACT</name>
<dbReference type="OrthoDB" id="9794225at2"/>
<dbReference type="Gene3D" id="1.20.1420.30">
    <property type="entry name" value="NCX, central ion-binding region"/>
    <property type="match status" value="1"/>
</dbReference>
<dbReference type="Gene3D" id="6.10.280.80">
    <property type="entry name" value="NCX, peripheral helical region"/>
    <property type="match status" value="2"/>
</dbReference>
<dbReference type="GO" id="GO:0005886">
    <property type="term" value="C:plasma membrane"/>
    <property type="evidence" value="ECO:0007669"/>
    <property type="project" value="TreeGrafter"/>
</dbReference>
<dbReference type="InterPro" id="IPR004481">
    <property type="entry name" value="K/Na/Ca-exchanger"/>
</dbReference>
<keyword evidence="8" id="KW-1185">Reference proteome</keyword>
<feature type="transmembrane region" description="Helical" evidence="5">
    <location>
        <begin position="237"/>
        <end position="258"/>
    </location>
</feature>
<sequence length="351" mass="36131">MNMVGLLIGFGLLIAGAELLVRGASRLAARAGVSPLVVGLTVVAFGTSAPELAVSIKASLAGQVDVALGNVIGSNTFNVLFILGLSAMIVPLTVSSQLIRLDVPVMIAASLLVAAVAWGGTIGPLEGAVLLAAMLGYTYLLFRIARRENSAQQATENSAPATNMVWSLVLVAVGMAMLVLGAKLLVDNAVAIATQLGVSQLVIGLTIVAVGTSLPEVVTSIVASVRGERDIAVGNVVGSNIFNLLAVLGVAACVSPAGLPVSEAVQRFDLPVMVAVSVACLPIFFTGMVIARWEGTLLFGYYLAYTAYLLLTASGSSAQHTLRDAMVGFVIPITAVTLAVLTFSAWRQRRA</sequence>
<feature type="transmembrane region" description="Helical" evidence="5">
    <location>
        <begin position="198"/>
        <end position="225"/>
    </location>
</feature>
<dbReference type="GO" id="GO:0008273">
    <property type="term" value="F:calcium, potassium:sodium antiporter activity"/>
    <property type="evidence" value="ECO:0007669"/>
    <property type="project" value="TreeGrafter"/>
</dbReference>
<protein>
    <submittedName>
        <fullName evidence="7">Inner membrane protein YrbG</fullName>
    </submittedName>
</protein>